<organism evidence="1">
    <name type="scientific">Amphimedon queenslandica</name>
    <name type="common">Sponge</name>
    <dbReference type="NCBI Taxonomy" id="400682"/>
    <lineage>
        <taxon>Eukaryota</taxon>
        <taxon>Metazoa</taxon>
        <taxon>Porifera</taxon>
        <taxon>Demospongiae</taxon>
        <taxon>Heteroscleromorpha</taxon>
        <taxon>Haplosclerida</taxon>
        <taxon>Niphatidae</taxon>
        <taxon>Amphimedon</taxon>
    </lineage>
</organism>
<protein>
    <submittedName>
        <fullName evidence="1">Uncharacterized protein</fullName>
    </submittedName>
</protein>
<sequence length="38" mass="4408">RCSLINMEDESAVVLHYSQLLEDSRSVSCQLEALRRQQ</sequence>
<reference evidence="1" key="1">
    <citation type="submission" date="2017-05" db="UniProtKB">
        <authorList>
            <consortium name="EnsemblMetazoa"/>
        </authorList>
    </citation>
    <scope>IDENTIFICATION</scope>
</reference>
<evidence type="ECO:0000313" key="1">
    <source>
        <dbReference type="EnsemblMetazoa" id="Aqu2.1.29114_001"/>
    </source>
</evidence>
<dbReference type="InParanoid" id="A0A1X7UNM8"/>
<accession>A0A1X7UNM8</accession>
<dbReference type="EnsemblMetazoa" id="Aqu2.1.29114_001">
    <property type="protein sequence ID" value="Aqu2.1.29114_001"/>
    <property type="gene ID" value="Aqu2.1.29114"/>
</dbReference>
<dbReference type="AlphaFoldDB" id="A0A1X7UNM8"/>
<proteinExistence type="predicted"/>
<name>A0A1X7UNM8_AMPQE</name>